<reference evidence="2" key="2">
    <citation type="submission" date="2015-01" db="EMBL/GenBank/DDBJ databases">
        <title>Evolutionary Origins and Diversification of the Mycorrhizal Mutualists.</title>
        <authorList>
            <consortium name="DOE Joint Genome Institute"/>
            <consortium name="Mycorrhizal Genomics Consortium"/>
            <person name="Kohler A."/>
            <person name="Kuo A."/>
            <person name="Nagy L.G."/>
            <person name="Floudas D."/>
            <person name="Copeland A."/>
            <person name="Barry K.W."/>
            <person name="Cichocki N."/>
            <person name="Veneault-Fourrey C."/>
            <person name="LaButti K."/>
            <person name="Lindquist E.A."/>
            <person name="Lipzen A."/>
            <person name="Lundell T."/>
            <person name="Morin E."/>
            <person name="Murat C."/>
            <person name="Riley R."/>
            <person name="Ohm R."/>
            <person name="Sun H."/>
            <person name="Tunlid A."/>
            <person name="Henrissat B."/>
            <person name="Grigoriev I.V."/>
            <person name="Hibbett D.S."/>
            <person name="Martin F."/>
        </authorList>
    </citation>
    <scope>NUCLEOTIDE SEQUENCE [LARGE SCALE GENOMIC DNA]</scope>
    <source>
        <strain evidence="2">Foug A</strain>
    </source>
</reference>
<name>A0A0C3DDM9_9AGAM</name>
<evidence type="ECO:0000313" key="2">
    <source>
        <dbReference type="Proteomes" id="UP000053989"/>
    </source>
</evidence>
<dbReference type="OrthoDB" id="107110at2759"/>
<keyword evidence="2" id="KW-1185">Reference proteome</keyword>
<organism evidence="1 2">
    <name type="scientific">Scleroderma citrinum Foug A</name>
    <dbReference type="NCBI Taxonomy" id="1036808"/>
    <lineage>
        <taxon>Eukaryota</taxon>
        <taxon>Fungi</taxon>
        <taxon>Dikarya</taxon>
        <taxon>Basidiomycota</taxon>
        <taxon>Agaricomycotina</taxon>
        <taxon>Agaricomycetes</taxon>
        <taxon>Agaricomycetidae</taxon>
        <taxon>Boletales</taxon>
        <taxon>Sclerodermatineae</taxon>
        <taxon>Sclerodermataceae</taxon>
        <taxon>Scleroderma</taxon>
    </lineage>
</organism>
<dbReference type="STRING" id="1036808.A0A0C3DDM9"/>
<protein>
    <submittedName>
        <fullName evidence="1">Uncharacterized protein</fullName>
    </submittedName>
</protein>
<dbReference type="Proteomes" id="UP000053989">
    <property type="component" value="Unassembled WGS sequence"/>
</dbReference>
<sequence>MRFPSQFQPTTLFSFVRIDESSRVSESGEVLFPPSTLLGWDQNTLSCESLSPKEMANLRWSSLMMYSVVPLMVRDSAWNFTLVTRRHSNTWNMELPIACEFAFHQQTGHGPLQAIPQSHSYHACVRSALASHLFWLLAKDLFIRTCLPNYRGLFVKAPGMSQWDMELIDCQMIPILPFLAIMFGKKHWEAEVEETFANAHINFSHWVTMESTIAEKGRHQSSGNELTLHLWNRTSAIQCYRAEQTGSGLSELASIHQGNEYIDCTSDVPYIAILVNWGLEHSEFKDTWCPTGPDGPFLRVYAAGVNVTTFPFLKERRLVEEFCCLVFPEKVPSYKSTEIGKGCHMCAMATGMMNLNADDWCTT</sequence>
<reference evidence="1 2" key="1">
    <citation type="submission" date="2014-04" db="EMBL/GenBank/DDBJ databases">
        <authorList>
            <consortium name="DOE Joint Genome Institute"/>
            <person name="Kuo A."/>
            <person name="Kohler A."/>
            <person name="Nagy L.G."/>
            <person name="Floudas D."/>
            <person name="Copeland A."/>
            <person name="Barry K.W."/>
            <person name="Cichocki N."/>
            <person name="Veneault-Fourrey C."/>
            <person name="LaButti K."/>
            <person name="Lindquist E.A."/>
            <person name="Lipzen A."/>
            <person name="Lundell T."/>
            <person name="Morin E."/>
            <person name="Murat C."/>
            <person name="Sun H."/>
            <person name="Tunlid A."/>
            <person name="Henrissat B."/>
            <person name="Grigoriev I.V."/>
            <person name="Hibbett D.S."/>
            <person name="Martin F."/>
            <person name="Nordberg H.P."/>
            <person name="Cantor M.N."/>
            <person name="Hua S.X."/>
        </authorList>
    </citation>
    <scope>NUCLEOTIDE SEQUENCE [LARGE SCALE GENOMIC DNA]</scope>
    <source>
        <strain evidence="1 2">Foug A</strain>
    </source>
</reference>
<accession>A0A0C3DDM9</accession>
<gene>
    <name evidence="1" type="ORF">SCLCIDRAFT_1189203</name>
</gene>
<evidence type="ECO:0000313" key="1">
    <source>
        <dbReference type="EMBL" id="KIM58810.1"/>
    </source>
</evidence>
<dbReference type="AlphaFoldDB" id="A0A0C3DDM9"/>
<proteinExistence type="predicted"/>
<dbReference type="EMBL" id="KN822081">
    <property type="protein sequence ID" value="KIM58810.1"/>
    <property type="molecule type" value="Genomic_DNA"/>
</dbReference>
<dbReference type="InParanoid" id="A0A0C3DDM9"/>
<dbReference type="HOGENOM" id="CLU_763251_0_0_1"/>